<dbReference type="Gene3D" id="2.30.30.190">
    <property type="entry name" value="CAP Gly-rich-like domain"/>
    <property type="match status" value="1"/>
</dbReference>
<dbReference type="OrthoDB" id="5273213at2759"/>
<evidence type="ECO:0000313" key="5">
    <source>
        <dbReference type="EMBL" id="KAJ2689561.1"/>
    </source>
</evidence>
<protein>
    <recommendedName>
        <fullName evidence="4">CAP-Gly domain-containing protein</fullName>
    </recommendedName>
</protein>
<dbReference type="InterPro" id="IPR029071">
    <property type="entry name" value="Ubiquitin-like_domsf"/>
</dbReference>
<evidence type="ECO:0000313" key="6">
    <source>
        <dbReference type="Proteomes" id="UP001151516"/>
    </source>
</evidence>
<keyword evidence="6" id="KW-1185">Reference proteome</keyword>
<gene>
    <name evidence="5" type="ORF">IWW39_001365</name>
</gene>
<dbReference type="Gene3D" id="3.80.10.10">
    <property type="entry name" value="Ribonuclease Inhibitor"/>
    <property type="match status" value="2"/>
</dbReference>
<sequence length="481" mass="52532">MSPVPANALGRWISVNGDGGIVRYVGPVDGTSGTWLGVEWANPERGKHNGSKDGKQYFTCKSVDTNSGSFIRCVDRIDWGQTLLDAARSRYIIDATEISTPSTIDGRRGKIEAVGFDKIAHEQSDLLGLPVLGLDSLGVYELGPCGVMANVHSLSLARNYLTGWQRVGDILAAFPNVDTLDISANHIEGPLFLGAGVSVHTLRVDSSPGLTWAEVSGFAGGVSARSLSFGWSELSRLESTAALDLLEDLKLEYNHLSDITSLASLPRLRSLSLRGNREFTEFPPYHEPMFPSLESLHLGHTGLSQWLSVDRLGQLPTLHTLYLAHTPVVSESHTSRAMVIGRLANIAKLDGSLVSPEERTEMERYYLVLSTQVEGLPRLPELIAKHGKPRGPAAIEAKIKSRLAQVSIHVVRGSSEEVVTKSLLKSMLVRQLHPVVARLAKTRDFQLYVASDDHWTPLDCDTRELSFYGVEDGSIIRAVLQ</sequence>
<dbReference type="InterPro" id="IPR036859">
    <property type="entry name" value="CAP-Gly_dom_sf"/>
</dbReference>
<dbReference type="PANTHER" id="PTHR18849">
    <property type="entry name" value="LEUCINE RICH REPEAT PROTEIN"/>
    <property type="match status" value="1"/>
</dbReference>
<organism evidence="5 6">
    <name type="scientific">Coemansia spiralis</name>
    <dbReference type="NCBI Taxonomy" id="417178"/>
    <lineage>
        <taxon>Eukaryota</taxon>
        <taxon>Fungi</taxon>
        <taxon>Fungi incertae sedis</taxon>
        <taxon>Zoopagomycota</taxon>
        <taxon>Kickxellomycotina</taxon>
        <taxon>Kickxellomycetes</taxon>
        <taxon>Kickxellales</taxon>
        <taxon>Kickxellaceae</taxon>
        <taxon>Coemansia</taxon>
    </lineage>
</organism>
<keyword evidence="3" id="KW-0143">Chaperone</keyword>
<dbReference type="AlphaFoldDB" id="A0A9W8GQ64"/>
<dbReference type="InterPro" id="IPR000938">
    <property type="entry name" value="CAP-Gly_domain"/>
</dbReference>
<evidence type="ECO:0000256" key="2">
    <source>
        <dbReference type="ARBA" id="ARBA00022737"/>
    </source>
</evidence>
<dbReference type="Proteomes" id="UP001151516">
    <property type="component" value="Unassembled WGS sequence"/>
</dbReference>
<dbReference type="SUPFAM" id="SSF52058">
    <property type="entry name" value="L domain-like"/>
    <property type="match status" value="1"/>
</dbReference>
<proteinExistence type="predicted"/>
<keyword evidence="1" id="KW-0433">Leucine-rich repeat</keyword>
<evidence type="ECO:0000259" key="4">
    <source>
        <dbReference type="PROSITE" id="PS50245"/>
    </source>
</evidence>
<evidence type="ECO:0000256" key="1">
    <source>
        <dbReference type="ARBA" id="ARBA00022614"/>
    </source>
</evidence>
<feature type="domain" description="CAP-Gly" evidence="4">
    <location>
        <begin position="26"/>
        <end position="72"/>
    </location>
</feature>
<dbReference type="SMART" id="SM01052">
    <property type="entry name" value="CAP_GLY"/>
    <property type="match status" value="1"/>
</dbReference>
<dbReference type="SUPFAM" id="SSF74924">
    <property type="entry name" value="Cap-Gly domain"/>
    <property type="match status" value="1"/>
</dbReference>
<dbReference type="EMBL" id="JANBTX010000023">
    <property type="protein sequence ID" value="KAJ2689561.1"/>
    <property type="molecule type" value="Genomic_DNA"/>
</dbReference>
<accession>A0A9W8GQ64</accession>
<dbReference type="PROSITE" id="PS51450">
    <property type="entry name" value="LRR"/>
    <property type="match status" value="1"/>
</dbReference>
<dbReference type="SUPFAM" id="SSF54236">
    <property type="entry name" value="Ubiquitin-like"/>
    <property type="match status" value="1"/>
</dbReference>
<dbReference type="Pfam" id="PF14580">
    <property type="entry name" value="LRR_9"/>
    <property type="match status" value="1"/>
</dbReference>
<dbReference type="InterPro" id="IPR001611">
    <property type="entry name" value="Leu-rich_rpt"/>
</dbReference>
<name>A0A9W8GQ64_9FUNG</name>
<dbReference type="Gene3D" id="3.10.20.90">
    <property type="entry name" value="Phosphatidylinositol 3-kinase Catalytic Subunit, Chain A, domain 1"/>
    <property type="match status" value="1"/>
</dbReference>
<evidence type="ECO:0000256" key="3">
    <source>
        <dbReference type="ARBA" id="ARBA00023186"/>
    </source>
</evidence>
<keyword evidence="2" id="KW-0677">Repeat</keyword>
<dbReference type="Pfam" id="PF01302">
    <property type="entry name" value="CAP_GLY"/>
    <property type="match status" value="1"/>
</dbReference>
<comment type="caution">
    <text evidence="5">The sequence shown here is derived from an EMBL/GenBank/DDBJ whole genome shotgun (WGS) entry which is preliminary data.</text>
</comment>
<dbReference type="PROSITE" id="PS50245">
    <property type="entry name" value="CAP_GLY_2"/>
    <property type="match status" value="1"/>
</dbReference>
<dbReference type="PANTHER" id="PTHR18849:SF0">
    <property type="entry name" value="CILIA- AND FLAGELLA-ASSOCIATED PROTEIN 410-RELATED"/>
    <property type="match status" value="1"/>
</dbReference>
<dbReference type="InterPro" id="IPR032675">
    <property type="entry name" value="LRR_dom_sf"/>
</dbReference>
<reference evidence="5" key="1">
    <citation type="submission" date="2022-07" db="EMBL/GenBank/DDBJ databases">
        <title>Phylogenomic reconstructions and comparative analyses of Kickxellomycotina fungi.</title>
        <authorList>
            <person name="Reynolds N.K."/>
            <person name="Stajich J.E."/>
            <person name="Barry K."/>
            <person name="Grigoriev I.V."/>
            <person name="Crous P."/>
            <person name="Smith M.E."/>
        </authorList>
    </citation>
    <scope>NUCLEOTIDE SEQUENCE</scope>
    <source>
        <strain evidence="5">CBS 109367</strain>
    </source>
</reference>